<dbReference type="Proteomes" id="UP000294257">
    <property type="component" value="Unassembled WGS sequence"/>
</dbReference>
<dbReference type="Pfam" id="PF13399">
    <property type="entry name" value="LytR_C"/>
    <property type="match status" value="1"/>
</dbReference>
<protein>
    <submittedName>
        <fullName evidence="4">LytR cell envelope-related transcriptional attenuator</fullName>
    </submittedName>
</protein>
<evidence type="ECO:0000256" key="2">
    <source>
        <dbReference type="SAM" id="Phobius"/>
    </source>
</evidence>
<evidence type="ECO:0000259" key="3">
    <source>
        <dbReference type="Pfam" id="PF13399"/>
    </source>
</evidence>
<evidence type="ECO:0000313" key="4">
    <source>
        <dbReference type="EMBL" id="RZS34464.1"/>
    </source>
</evidence>
<keyword evidence="5" id="KW-1185">Reference proteome</keyword>
<comment type="caution">
    <text evidence="4">The sequence shown here is derived from an EMBL/GenBank/DDBJ whole genome shotgun (WGS) entry which is preliminary data.</text>
</comment>
<keyword evidence="2" id="KW-0472">Membrane</keyword>
<feature type="domain" description="LytR/CpsA/Psr regulator C-terminal" evidence="3">
    <location>
        <begin position="88"/>
        <end position="173"/>
    </location>
</feature>
<evidence type="ECO:0000313" key="5">
    <source>
        <dbReference type="Proteomes" id="UP000294257"/>
    </source>
</evidence>
<proteinExistence type="predicted"/>
<evidence type="ECO:0000256" key="1">
    <source>
        <dbReference type="SAM" id="MobiDB-lite"/>
    </source>
</evidence>
<organism evidence="4 5">
    <name type="scientific">Herbihabitans rhizosphaerae</name>
    <dbReference type="NCBI Taxonomy" id="1872711"/>
    <lineage>
        <taxon>Bacteria</taxon>
        <taxon>Bacillati</taxon>
        <taxon>Actinomycetota</taxon>
        <taxon>Actinomycetes</taxon>
        <taxon>Pseudonocardiales</taxon>
        <taxon>Pseudonocardiaceae</taxon>
        <taxon>Herbihabitans</taxon>
    </lineage>
</organism>
<keyword evidence="2" id="KW-1133">Transmembrane helix</keyword>
<reference evidence="4 5" key="1">
    <citation type="submission" date="2019-02" db="EMBL/GenBank/DDBJ databases">
        <title>Genomic Encyclopedia of Type Strains, Phase IV (KMG-IV): sequencing the most valuable type-strain genomes for metagenomic binning, comparative biology and taxonomic classification.</title>
        <authorList>
            <person name="Goeker M."/>
        </authorList>
    </citation>
    <scope>NUCLEOTIDE SEQUENCE [LARGE SCALE GENOMIC DNA]</scope>
    <source>
        <strain evidence="4 5">DSM 101727</strain>
    </source>
</reference>
<sequence>MAAGGVTWGGKSQRYRKRKPLPALLLLVLLGVGATIVWIKVVDTDQPVASRKCPVPTSTAPGQPPVPAGQSLADDALDRTTPAVPSQTVVRVVNGSGQRGQAAAVSEALKALGFDKTAKPLNGDMEMDCRGQIRFGHQGTSAARTLSLIEPCAELVRDDRQDATVDLAVGGKFDELRPKPEARQVLQQLTEWGQKHPAQRGGLQEQAGAAPTIDGALLAGARQARC</sequence>
<dbReference type="AlphaFoldDB" id="A0A4Q7KIP2"/>
<accession>A0A4Q7KIP2</accession>
<dbReference type="NCBIfam" id="NF035953">
    <property type="entry name" value="integrity_Cei"/>
    <property type="match status" value="1"/>
</dbReference>
<name>A0A4Q7KIP2_9PSEU</name>
<dbReference type="EMBL" id="SGWQ01000009">
    <property type="protein sequence ID" value="RZS34464.1"/>
    <property type="molecule type" value="Genomic_DNA"/>
</dbReference>
<feature type="transmembrane region" description="Helical" evidence="2">
    <location>
        <begin position="21"/>
        <end position="41"/>
    </location>
</feature>
<dbReference type="InterPro" id="IPR027381">
    <property type="entry name" value="LytR/CpsA/Psr_C"/>
</dbReference>
<gene>
    <name evidence="4" type="ORF">EV193_109255</name>
</gene>
<keyword evidence="2" id="KW-0812">Transmembrane</keyword>
<dbReference type="RefSeq" id="WP_130346933.1">
    <property type="nucleotide sequence ID" value="NZ_SGWQ01000009.1"/>
</dbReference>
<dbReference type="OrthoDB" id="5194885at2"/>
<feature type="region of interest" description="Disordered" evidence="1">
    <location>
        <begin position="49"/>
        <end position="70"/>
    </location>
</feature>